<dbReference type="RefSeq" id="XP_013334619.1">
    <property type="nucleotide sequence ID" value="XM_013479165.1"/>
</dbReference>
<dbReference type="AlphaFoldDB" id="U6M1S2"/>
<protein>
    <submittedName>
        <fullName evidence="2">Uncharacterized protein</fullName>
    </submittedName>
</protein>
<feature type="region of interest" description="Disordered" evidence="1">
    <location>
        <begin position="41"/>
        <end position="62"/>
    </location>
</feature>
<organism evidence="2 3">
    <name type="scientific">Eimeria maxima</name>
    <name type="common">Coccidian parasite</name>
    <dbReference type="NCBI Taxonomy" id="5804"/>
    <lineage>
        <taxon>Eukaryota</taxon>
        <taxon>Sar</taxon>
        <taxon>Alveolata</taxon>
        <taxon>Apicomplexa</taxon>
        <taxon>Conoidasida</taxon>
        <taxon>Coccidia</taxon>
        <taxon>Eucoccidiorida</taxon>
        <taxon>Eimeriorina</taxon>
        <taxon>Eimeriidae</taxon>
        <taxon>Eimeria</taxon>
    </lineage>
</organism>
<dbReference type="EMBL" id="HG719431">
    <property type="protein sequence ID" value="CDJ57971.1"/>
    <property type="molecule type" value="Genomic_DNA"/>
</dbReference>
<evidence type="ECO:0000256" key="1">
    <source>
        <dbReference type="SAM" id="MobiDB-lite"/>
    </source>
</evidence>
<gene>
    <name evidence="2" type="ORF">EMWEY_00046050</name>
</gene>
<dbReference type="OMA" id="QRVLANK"/>
<evidence type="ECO:0000313" key="2">
    <source>
        <dbReference type="EMBL" id="CDJ57971.1"/>
    </source>
</evidence>
<keyword evidence="3" id="KW-1185">Reference proteome</keyword>
<evidence type="ECO:0000313" key="3">
    <source>
        <dbReference type="Proteomes" id="UP000030763"/>
    </source>
</evidence>
<dbReference type="VEuPathDB" id="ToxoDB:EMWEY_00046050"/>
<reference evidence="2" key="2">
    <citation type="submission" date="2013-10" db="EMBL/GenBank/DDBJ databases">
        <authorList>
            <person name="Aslett M."/>
        </authorList>
    </citation>
    <scope>NUCLEOTIDE SEQUENCE [LARGE SCALE GENOMIC DNA]</scope>
    <source>
        <strain evidence="2">Weybridge</strain>
    </source>
</reference>
<accession>U6M1S2</accession>
<reference evidence="2" key="1">
    <citation type="submission" date="2013-10" db="EMBL/GenBank/DDBJ databases">
        <title>Genomic analysis of the causative agents of coccidiosis in chickens.</title>
        <authorList>
            <person name="Reid A.J."/>
            <person name="Blake D."/>
            <person name="Billington K."/>
            <person name="Browne H."/>
            <person name="Dunn M."/>
            <person name="Hung S."/>
            <person name="Kawahara F."/>
            <person name="Miranda-Saavedra D."/>
            <person name="Mourier T."/>
            <person name="Nagra H."/>
            <person name="Otto T.D."/>
            <person name="Rawlings N."/>
            <person name="Sanchez A."/>
            <person name="Sanders M."/>
            <person name="Subramaniam C."/>
            <person name="Tay Y."/>
            <person name="Dear P."/>
            <person name="Doerig C."/>
            <person name="Gruber A."/>
            <person name="Parkinson J."/>
            <person name="Shirley M."/>
            <person name="Wan K.L."/>
            <person name="Berriman M."/>
            <person name="Tomley F."/>
            <person name="Pain A."/>
        </authorList>
    </citation>
    <scope>NUCLEOTIDE SEQUENCE [LARGE SCALE GENOMIC DNA]</scope>
    <source>
        <strain evidence="2">Weybridge</strain>
    </source>
</reference>
<name>U6M1S2_EIMMA</name>
<dbReference type="OrthoDB" id="347994at2759"/>
<dbReference type="Proteomes" id="UP000030763">
    <property type="component" value="Unassembled WGS sequence"/>
</dbReference>
<dbReference type="GeneID" id="25338591"/>
<proteinExistence type="predicted"/>
<sequence length="133" mass="13460">MSASAEDEVEEALKGLEDVAEQLQSLLHSVCRRATAIASTAGFESFPPEEGEKRSGGEEAAAAAAAATATAATATAATAAEEAAIAAEDAAAAAAEADIIRVSVDTAENIQRVLANKDTNPNFTQVIKVCSKP</sequence>